<keyword evidence="1" id="KW-0175">Coiled coil</keyword>
<comment type="caution">
    <text evidence="2">The sequence shown here is derived from an EMBL/GenBank/DDBJ whole genome shotgun (WGS) entry which is preliminary data.</text>
</comment>
<proteinExistence type="predicted"/>
<dbReference type="EMBL" id="BAABME010003269">
    <property type="protein sequence ID" value="GAA0158140.1"/>
    <property type="molecule type" value="Genomic_DNA"/>
</dbReference>
<sequence length="310" mass="35692">MACINCKHPRRKSADSKGFSCLVPKSIFPCRIRTKKSESRRGWIKEKIKKLGEWKSSGIFDDCKRKMESAALTPDYVESCKSYAPRDGSSGNLKKVTLFNLGVGFGLVNLLAESKDELNKIKDLHKEMEAGLKSLKDRLGANDHDIKRVGSCQELQSSLRLEDPKSSQQSTKKMNLLEDELEAELEHLQLHIDPERMVSQEEKHSQVMVEDSAPEGSFYTINFEEWVDPSPKAIHNEEQYGVSPYELESRLHELLEARQQERINELEEALHCATQKIQEKERELSWWKDNAKLFFQHVPVHNERLALTDQ</sequence>
<evidence type="ECO:0000313" key="2">
    <source>
        <dbReference type="EMBL" id="GAA0158140.1"/>
    </source>
</evidence>
<feature type="coiled-coil region" evidence="1">
    <location>
        <begin position="107"/>
        <end position="138"/>
    </location>
</feature>
<keyword evidence="3" id="KW-1185">Reference proteome</keyword>
<feature type="coiled-coil region" evidence="1">
    <location>
        <begin position="256"/>
        <end position="283"/>
    </location>
</feature>
<evidence type="ECO:0000256" key="1">
    <source>
        <dbReference type="SAM" id="Coils"/>
    </source>
</evidence>
<dbReference type="AlphaFoldDB" id="A0AAV3Q2I5"/>
<dbReference type="InterPro" id="IPR040348">
    <property type="entry name" value="POLAR-like"/>
</dbReference>
<dbReference type="Proteomes" id="UP001454036">
    <property type="component" value="Unassembled WGS sequence"/>
</dbReference>
<accession>A0AAV3Q2I5</accession>
<gene>
    <name evidence="2" type="ORF">LIER_15242</name>
</gene>
<evidence type="ECO:0000313" key="3">
    <source>
        <dbReference type="Proteomes" id="UP001454036"/>
    </source>
</evidence>
<protein>
    <recommendedName>
        <fullName evidence="4">Protein POLAR LOCALIZATION DURING ASYMMETRIC DIVISION AND REDISTRIBUTION-like</fullName>
    </recommendedName>
</protein>
<dbReference type="PANTHER" id="PTHR33476">
    <property type="entry name" value="EMB|CAB62613.1"/>
    <property type="match status" value="1"/>
</dbReference>
<reference evidence="2 3" key="1">
    <citation type="submission" date="2024-01" db="EMBL/GenBank/DDBJ databases">
        <title>The complete chloroplast genome sequence of Lithospermum erythrorhizon: insights into the phylogenetic relationship among Boraginaceae species and the maternal lineages of purple gromwells.</title>
        <authorList>
            <person name="Okada T."/>
            <person name="Watanabe K."/>
        </authorList>
    </citation>
    <scope>NUCLEOTIDE SEQUENCE [LARGE SCALE GENOMIC DNA]</scope>
</reference>
<dbReference type="GO" id="GO:0008356">
    <property type="term" value="P:asymmetric cell division"/>
    <property type="evidence" value="ECO:0007669"/>
    <property type="project" value="InterPro"/>
</dbReference>
<organism evidence="2 3">
    <name type="scientific">Lithospermum erythrorhizon</name>
    <name type="common">Purple gromwell</name>
    <name type="synonym">Lithospermum officinale var. erythrorhizon</name>
    <dbReference type="NCBI Taxonomy" id="34254"/>
    <lineage>
        <taxon>Eukaryota</taxon>
        <taxon>Viridiplantae</taxon>
        <taxon>Streptophyta</taxon>
        <taxon>Embryophyta</taxon>
        <taxon>Tracheophyta</taxon>
        <taxon>Spermatophyta</taxon>
        <taxon>Magnoliopsida</taxon>
        <taxon>eudicotyledons</taxon>
        <taxon>Gunneridae</taxon>
        <taxon>Pentapetalae</taxon>
        <taxon>asterids</taxon>
        <taxon>lamiids</taxon>
        <taxon>Boraginales</taxon>
        <taxon>Boraginaceae</taxon>
        <taxon>Boraginoideae</taxon>
        <taxon>Lithospermeae</taxon>
        <taxon>Lithospermum</taxon>
    </lineage>
</organism>
<dbReference type="PANTHER" id="PTHR33476:SF22">
    <property type="entry name" value="PROTEIN POLAR LOCALIZATION DURING ASYMMETRIC DIVISION AND REDISTRIBUTION"/>
    <property type="match status" value="1"/>
</dbReference>
<name>A0AAV3Q2I5_LITER</name>
<evidence type="ECO:0008006" key="4">
    <source>
        <dbReference type="Google" id="ProtNLM"/>
    </source>
</evidence>